<protein>
    <submittedName>
        <fullName evidence="2">Uncharacterized protein</fullName>
    </submittedName>
</protein>
<dbReference type="EMBL" id="CCXQ01000093">
    <property type="protein sequence ID" value="CEG20833.1"/>
    <property type="molecule type" value="Genomic_DNA"/>
</dbReference>
<feature type="region of interest" description="Disordered" evidence="1">
    <location>
        <begin position="1"/>
        <end position="57"/>
    </location>
</feature>
<feature type="compositionally biased region" description="Polar residues" evidence="1">
    <location>
        <begin position="33"/>
        <end position="57"/>
    </location>
</feature>
<gene>
    <name evidence="2" type="ORF">ANAPHAGO_00172</name>
</gene>
<sequence>MAAERTWKSQNRQGSRVVEGAHSSSDMKPVAQEGSSSSTLQDSLVISAQQLSSDAEN</sequence>
<evidence type="ECO:0000313" key="2">
    <source>
        <dbReference type="EMBL" id="CEG20833.1"/>
    </source>
</evidence>
<name>A0A098EEW6_ANAPH</name>
<evidence type="ECO:0000313" key="3">
    <source>
        <dbReference type="Proteomes" id="UP000055047"/>
    </source>
</evidence>
<reference evidence="2 3" key="1">
    <citation type="submission" date="2014-09" db="EMBL/GenBank/DDBJ databases">
        <authorList>
            <person name="Loux Valentin"/>
            <person name="Dugat Thibaut"/>
        </authorList>
    </citation>
    <scope>NUCLEOTIDE SEQUENCE [LARGE SCALE GENOMIC DNA]</scope>
    <source>
        <strain evidence="2 3">BOV-10_179</strain>
    </source>
</reference>
<dbReference type="AlphaFoldDB" id="A0A098EEW6"/>
<organism evidence="2 3">
    <name type="scientific">Anaplasma phagocytophilum</name>
    <name type="common">Ehrlichia phagocytophila</name>
    <dbReference type="NCBI Taxonomy" id="948"/>
    <lineage>
        <taxon>Bacteria</taxon>
        <taxon>Pseudomonadati</taxon>
        <taxon>Pseudomonadota</taxon>
        <taxon>Alphaproteobacteria</taxon>
        <taxon>Rickettsiales</taxon>
        <taxon>Anaplasmataceae</taxon>
        <taxon>Anaplasma</taxon>
        <taxon>phagocytophilum group</taxon>
    </lineage>
</organism>
<evidence type="ECO:0000256" key="1">
    <source>
        <dbReference type="SAM" id="MobiDB-lite"/>
    </source>
</evidence>
<dbReference type="Proteomes" id="UP000055047">
    <property type="component" value="Unassembled WGS sequence"/>
</dbReference>
<accession>A0A098EEW6</accession>
<proteinExistence type="predicted"/>